<evidence type="ECO:0000313" key="3">
    <source>
        <dbReference type="Proteomes" id="UP001152607"/>
    </source>
</evidence>
<proteinExistence type="predicted"/>
<keyword evidence="1" id="KW-0472">Membrane</keyword>
<evidence type="ECO:0000256" key="1">
    <source>
        <dbReference type="SAM" id="Phobius"/>
    </source>
</evidence>
<keyword evidence="3" id="KW-1185">Reference proteome</keyword>
<dbReference type="AlphaFoldDB" id="A0A9W4XWM0"/>
<keyword evidence="1" id="KW-0812">Transmembrane</keyword>
<name>A0A9W4XWM0_9PLEO</name>
<dbReference type="Proteomes" id="UP001152607">
    <property type="component" value="Unassembled WGS sequence"/>
</dbReference>
<protein>
    <submittedName>
        <fullName evidence="2">Uncharacterized protein</fullName>
    </submittedName>
</protein>
<feature type="transmembrane region" description="Helical" evidence="1">
    <location>
        <begin position="72"/>
        <end position="96"/>
    </location>
</feature>
<accession>A0A9W4XWM0</accession>
<reference evidence="2" key="1">
    <citation type="submission" date="2023-01" db="EMBL/GenBank/DDBJ databases">
        <authorList>
            <person name="Van Ghelder C."/>
            <person name="Rancurel C."/>
        </authorList>
    </citation>
    <scope>NUCLEOTIDE SEQUENCE</scope>
    <source>
        <strain evidence="2">CNCM I-4278</strain>
    </source>
</reference>
<organism evidence="2 3">
    <name type="scientific">Periconia digitata</name>
    <dbReference type="NCBI Taxonomy" id="1303443"/>
    <lineage>
        <taxon>Eukaryota</taxon>
        <taxon>Fungi</taxon>
        <taxon>Dikarya</taxon>
        <taxon>Ascomycota</taxon>
        <taxon>Pezizomycotina</taxon>
        <taxon>Dothideomycetes</taxon>
        <taxon>Pleosporomycetidae</taxon>
        <taxon>Pleosporales</taxon>
        <taxon>Massarineae</taxon>
        <taxon>Periconiaceae</taxon>
        <taxon>Periconia</taxon>
    </lineage>
</organism>
<sequence>MMIIAIIYFQLPKKNLSILSRHVDSTHPQPAHIHTCNLVLSILVKCKKIQQMVCRKKRKKERNRKRGNRQPLYRSTNTSTLLLLLLLIIIIITVLVY</sequence>
<comment type="caution">
    <text evidence="2">The sequence shown here is derived from an EMBL/GenBank/DDBJ whole genome shotgun (WGS) entry which is preliminary data.</text>
</comment>
<keyword evidence="1" id="KW-1133">Transmembrane helix</keyword>
<dbReference type="EMBL" id="CAOQHR010000006">
    <property type="protein sequence ID" value="CAI6336247.1"/>
    <property type="molecule type" value="Genomic_DNA"/>
</dbReference>
<gene>
    <name evidence="2" type="ORF">PDIGIT_LOCUS9341</name>
</gene>
<evidence type="ECO:0000313" key="2">
    <source>
        <dbReference type="EMBL" id="CAI6336247.1"/>
    </source>
</evidence>